<dbReference type="NCBIfam" id="NF038196">
    <property type="entry name" value="ferrodoxin_EFR1"/>
    <property type="match status" value="1"/>
</dbReference>
<name>S0FFJ3_RUMCE</name>
<dbReference type="InterPro" id="IPR001226">
    <property type="entry name" value="Flavodoxin_CS"/>
</dbReference>
<protein>
    <submittedName>
        <fullName evidence="6">Flavodoxin</fullName>
    </submittedName>
</protein>
<dbReference type="Pfam" id="PF00037">
    <property type="entry name" value="Fer4"/>
    <property type="match status" value="1"/>
</dbReference>
<dbReference type="GO" id="GO:0051536">
    <property type="term" value="F:iron-sulfur cluster binding"/>
    <property type="evidence" value="ECO:0007669"/>
    <property type="project" value="UniProtKB-KW"/>
</dbReference>
<gene>
    <name evidence="6" type="ORF">CTER_5042</name>
</gene>
<dbReference type="eggNOG" id="COG1145">
    <property type="taxonomic scope" value="Bacteria"/>
</dbReference>
<evidence type="ECO:0000256" key="3">
    <source>
        <dbReference type="ARBA" id="ARBA00023014"/>
    </source>
</evidence>
<keyword evidence="1" id="KW-0479">Metal-binding</keyword>
<dbReference type="GO" id="GO:0016651">
    <property type="term" value="F:oxidoreductase activity, acting on NAD(P)H"/>
    <property type="evidence" value="ECO:0007669"/>
    <property type="project" value="UniProtKB-ARBA"/>
</dbReference>
<dbReference type="GO" id="GO:0010181">
    <property type="term" value="F:FMN binding"/>
    <property type="evidence" value="ECO:0007669"/>
    <property type="project" value="InterPro"/>
</dbReference>
<keyword evidence="7" id="KW-1185">Reference proteome</keyword>
<comment type="caution">
    <text evidence="6">The sequence shown here is derived from an EMBL/GenBank/DDBJ whole genome shotgun (WGS) entry which is preliminary data.</text>
</comment>
<feature type="domain" description="Flavodoxin-like" evidence="4">
    <location>
        <begin position="4"/>
        <end position="150"/>
    </location>
</feature>
<evidence type="ECO:0000256" key="1">
    <source>
        <dbReference type="ARBA" id="ARBA00022723"/>
    </source>
</evidence>
<keyword evidence="3" id="KW-0411">Iron-sulfur</keyword>
<dbReference type="PROSITE" id="PS50902">
    <property type="entry name" value="FLAVODOXIN_LIKE"/>
    <property type="match status" value="1"/>
</dbReference>
<dbReference type="Gene3D" id="3.30.70.20">
    <property type="match status" value="1"/>
</dbReference>
<dbReference type="eggNOG" id="COG0716">
    <property type="taxonomic scope" value="Bacteria"/>
</dbReference>
<dbReference type="PROSITE" id="PS00198">
    <property type="entry name" value="4FE4S_FER_1"/>
    <property type="match status" value="2"/>
</dbReference>
<dbReference type="PATRIC" id="fig|1195236.3.peg.5237"/>
<evidence type="ECO:0000259" key="5">
    <source>
        <dbReference type="PROSITE" id="PS51379"/>
    </source>
</evidence>
<dbReference type="PROSITE" id="PS00201">
    <property type="entry name" value="FLAVODOXIN"/>
    <property type="match status" value="1"/>
</dbReference>
<dbReference type="Proteomes" id="UP000014155">
    <property type="component" value="Unassembled WGS sequence"/>
</dbReference>
<dbReference type="GO" id="GO:0009055">
    <property type="term" value="F:electron transfer activity"/>
    <property type="evidence" value="ECO:0007669"/>
    <property type="project" value="InterPro"/>
</dbReference>
<dbReference type="InterPro" id="IPR008254">
    <property type="entry name" value="Flavodoxin/NO_synth"/>
</dbReference>
<dbReference type="InterPro" id="IPR017900">
    <property type="entry name" value="4Fe4S_Fe_S_CS"/>
</dbReference>
<dbReference type="Gene3D" id="3.40.50.360">
    <property type="match status" value="1"/>
</dbReference>
<accession>S0FFJ3</accession>
<evidence type="ECO:0000259" key="4">
    <source>
        <dbReference type="PROSITE" id="PS50902"/>
    </source>
</evidence>
<dbReference type="STRING" id="1195236.CTER_5042"/>
<reference evidence="6 7" key="1">
    <citation type="journal article" date="2013" name="Genome Announc.">
        <title>Draft Genome Sequence of the Cellulolytic, Mesophilic, Anaerobic Bacterium Clostridium termitidis Strain CT1112 (DSM 5398).</title>
        <authorList>
            <person name="Lal S."/>
            <person name="Ramachandran U."/>
            <person name="Zhang X."/>
            <person name="Munir R."/>
            <person name="Sparling R."/>
            <person name="Levin D.B."/>
        </authorList>
    </citation>
    <scope>NUCLEOTIDE SEQUENCE [LARGE SCALE GENOMIC DNA]</scope>
    <source>
        <strain evidence="6 7">CT1112</strain>
    </source>
</reference>
<evidence type="ECO:0000313" key="7">
    <source>
        <dbReference type="Proteomes" id="UP000014155"/>
    </source>
</evidence>
<dbReference type="AlphaFoldDB" id="S0FFJ3"/>
<keyword evidence="2" id="KW-0408">Iron</keyword>
<dbReference type="InterPro" id="IPR017896">
    <property type="entry name" value="4Fe4S_Fe-S-bd"/>
</dbReference>
<dbReference type="InterPro" id="IPR029039">
    <property type="entry name" value="Flavoprotein-like_sf"/>
</dbReference>
<feature type="domain" description="4Fe-4S ferredoxin-type" evidence="5">
    <location>
        <begin position="189"/>
        <end position="218"/>
    </location>
</feature>
<proteinExistence type="predicted"/>
<dbReference type="GO" id="GO:0046872">
    <property type="term" value="F:metal ion binding"/>
    <property type="evidence" value="ECO:0007669"/>
    <property type="project" value="UniProtKB-KW"/>
</dbReference>
<dbReference type="InterPro" id="IPR047964">
    <property type="entry name" value="EFR1-like"/>
</dbReference>
<evidence type="ECO:0000256" key="2">
    <source>
        <dbReference type="ARBA" id="ARBA00023004"/>
    </source>
</evidence>
<dbReference type="SUPFAM" id="SSF54862">
    <property type="entry name" value="4Fe-4S ferredoxins"/>
    <property type="match status" value="1"/>
</dbReference>
<dbReference type="EMBL" id="AORV01000068">
    <property type="protein sequence ID" value="EMS69307.1"/>
    <property type="molecule type" value="Genomic_DNA"/>
</dbReference>
<dbReference type="SUPFAM" id="SSF52218">
    <property type="entry name" value="Flavoproteins"/>
    <property type="match status" value="1"/>
</dbReference>
<organism evidence="6 7">
    <name type="scientific">Ruminiclostridium cellobioparum subsp. termitidis CT1112</name>
    <dbReference type="NCBI Taxonomy" id="1195236"/>
    <lineage>
        <taxon>Bacteria</taxon>
        <taxon>Bacillati</taxon>
        <taxon>Bacillota</taxon>
        <taxon>Clostridia</taxon>
        <taxon>Eubacteriales</taxon>
        <taxon>Oscillospiraceae</taxon>
        <taxon>Ruminiclostridium</taxon>
    </lineage>
</organism>
<dbReference type="PROSITE" id="PS51379">
    <property type="entry name" value="4FE4S_FER_2"/>
    <property type="match status" value="1"/>
</dbReference>
<sequence length="290" mass="32406">MKPVGIFYFSGTGNTKLVAEMIREEFIKNGYEVDLIRIEDVLKGSCKFDPGRYGLIGIGCQVIGYSVPNIMYKFLRKVPEAENSRVFIFRTAGGVGPVNYNASNPVRRKLTRKGYEVFHERMFSIGSNWINKFDTSVVRQLYLATQKKVAAMCGEVINGQKRVLKTGLGLKLGIGLAAPVFSVLFRFMGKDLKVSEACTHCGLCVDNCPAGNIYEKNHDIRFKLSCNCCLRCVYSCPQKALSFKRLTFIPVTGGYDINKILNQACEEISGESATNRVPLFFNEYVSNGKM</sequence>
<evidence type="ECO:0000313" key="6">
    <source>
        <dbReference type="EMBL" id="EMS69307.1"/>
    </source>
</evidence>
<dbReference type="RefSeq" id="WP_004630621.1">
    <property type="nucleotide sequence ID" value="NZ_AORV01000068.1"/>
</dbReference>